<comment type="caution">
    <text evidence="3">The sequence shown here is derived from an EMBL/GenBank/DDBJ whole genome shotgun (WGS) entry which is preliminary data.</text>
</comment>
<evidence type="ECO:0000313" key="3">
    <source>
        <dbReference type="EMBL" id="KAI1868746.1"/>
    </source>
</evidence>
<name>A0A9P9WL71_9PEZI</name>
<keyword evidence="4" id="KW-1185">Reference proteome</keyword>
<proteinExistence type="predicted"/>
<gene>
    <name evidence="3" type="ORF">JX265_006725</name>
</gene>
<keyword evidence="2" id="KW-0472">Membrane</keyword>
<accession>A0A9P9WL71</accession>
<reference evidence="3" key="1">
    <citation type="submission" date="2021-03" db="EMBL/GenBank/DDBJ databases">
        <title>Revisited historic fungal species revealed as producer of novel bioactive compounds through whole genome sequencing and comparative genomics.</title>
        <authorList>
            <person name="Vignolle G.A."/>
            <person name="Hochenegger N."/>
            <person name="Mach R.L."/>
            <person name="Mach-Aigner A.R."/>
            <person name="Javad Rahimi M."/>
            <person name="Salim K.A."/>
            <person name="Chan C.M."/>
            <person name="Lim L.B.L."/>
            <person name="Cai F."/>
            <person name="Druzhinina I.S."/>
            <person name="U'Ren J.M."/>
            <person name="Derntl C."/>
        </authorList>
    </citation>
    <scope>NUCLEOTIDE SEQUENCE</scope>
    <source>
        <strain evidence="3">TUCIM 5799</strain>
    </source>
</reference>
<dbReference type="EMBL" id="JAFIMR010000016">
    <property type="protein sequence ID" value="KAI1868746.1"/>
    <property type="molecule type" value="Genomic_DNA"/>
</dbReference>
<dbReference type="AlphaFoldDB" id="A0A9P9WL71"/>
<organism evidence="3 4">
    <name type="scientific">Neoarthrinium moseri</name>
    <dbReference type="NCBI Taxonomy" id="1658444"/>
    <lineage>
        <taxon>Eukaryota</taxon>
        <taxon>Fungi</taxon>
        <taxon>Dikarya</taxon>
        <taxon>Ascomycota</taxon>
        <taxon>Pezizomycotina</taxon>
        <taxon>Sordariomycetes</taxon>
        <taxon>Xylariomycetidae</taxon>
        <taxon>Amphisphaeriales</taxon>
        <taxon>Apiosporaceae</taxon>
        <taxon>Neoarthrinium</taxon>
    </lineage>
</organism>
<feature type="region of interest" description="Disordered" evidence="1">
    <location>
        <begin position="483"/>
        <end position="524"/>
    </location>
</feature>
<keyword evidence="2" id="KW-1133">Transmembrane helix</keyword>
<feature type="compositionally biased region" description="Polar residues" evidence="1">
    <location>
        <begin position="484"/>
        <end position="512"/>
    </location>
</feature>
<evidence type="ECO:0000256" key="1">
    <source>
        <dbReference type="SAM" id="MobiDB-lite"/>
    </source>
</evidence>
<evidence type="ECO:0000313" key="4">
    <source>
        <dbReference type="Proteomes" id="UP000829685"/>
    </source>
</evidence>
<sequence>MFLTVIVSHLWAIACFAIHLWFSSPKSRDLLHHQRQAVLRNNGGPLNTAWILIQIIWIWRRLGAIRRIGPLVTFTLLLSSALAVATAFSARIAIGNEVLLTGDSKDSNILIDSGPIDSHSDLGLNAPQDERFSFRVVLHCAPLVTEGYRSTLNISSDRSFARYFYGEPLLSFRPSEYTPANVTYEYPDDFVTRINITGLNYAWSDYTLSALLAYVTNGTTVTDGYSDFKPITDLQRHDADTTLMFLSTNSVGFVQNTADIWYNASQSTPPEEVSPGELSDPTFVPWSHQSEPASPLACARQEQYCTSGGGNCTPLSSSHDAKLAAKSLFRDTDQYQRWKWITTATKQITADEVYVIGALRSQALASRFNFLGGVQGAIPDNQWQLDVQYWHAVQLATMQKAVVDVAIGPLADEEAEIMLEWGINSTLQLQRLAHEELGIQPWSRCDGPIPCLESSARLARLDISDAKHPKFIAETLIPEKSYTDAASLSSQPAHQTSTKESFRESSPTASLSQRKESDGDIMSM</sequence>
<feature type="transmembrane region" description="Helical" evidence="2">
    <location>
        <begin position="41"/>
        <end position="59"/>
    </location>
</feature>
<feature type="transmembrane region" description="Helical" evidence="2">
    <location>
        <begin position="71"/>
        <end position="94"/>
    </location>
</feature>
<protein>
    <submittedName>
        <fullName evidence="3">Uncharacterized protein</fullName>
    </submittedName>
</protein>
<evidence type="ECO:0000256" key="2">
    <source>
        <dbReference type="SAM" id="Phobius"/>
    </source>
</evidence>
<dbReference type="Proteomes" id="UP000829685">
    <property type="component" value="Unassembled WGS sequence"/>
</dbReference>
<keyword evidence="2" id="KW-0812">Transmembrane</keyword>